<gene>
    <name evidence="2" type="ORF">SAMN02745245_01369</name>
</gene>
<sequence length="368" mass="43750">MDLKKEIEGKLKNVVFLELKRDAKVSDYVIKKDLPLPINLENLTDGVKVSELEEKVNIDIINKAIVYLLGIDEEFKYKDEYIKILNSTVLDLKRYIISLSSKSIEEKNYIDAYIYIKSSNILIKKDNDVKFIEANVLESIYNIYFNEFEDEEKSKILNQVIKYYEEIIKEDSKFYLAYYRLGYIFRELKKYLKSKLYFEKFLNGEDEEKYEDLKTEVREVLLELDDYANIETVETYLSYGKFQEAYTTLQKISDLYPEKALLHYYFSLCQYNLGFVEEALESIKISLELEKKEEQFYNQEAMCYVSMDMMDNAIGSYMVGISEIEDSYLLNYNLGILLLNQENPKYKNYLKKAYQLNPNEDLLRLIEI</sequence>
<dbReference type="STRING" id="1120995.SAMN02745245_01369"/>
<dbReference type="SUPFAM" id="SSF48452">
    <property type="entry name" value="TPR-like"/>
    <property type="match status" value="2"/>
</dbReference>
<accession>A0A1M5T3H1</accession>
<protein>
    <recommendedName>
        <fullName evidence="4">Tetratricopeptide repeat-containing protein</fullName>
    </recommendedName>
</protein>
<feature type="coiled-coil region" evidence="1">
    <location>
        <begin position="203"/>
        <end position="230"/>
    </location>
</feature>
<dbReference type="EMBL" id="FQXI01000009">
    <property type="protein sequence ID" value="SHH45242.1"/>
    <property type="molecule type" value="Genomic_DNA"/>
</dbReference>
<dbReference type="Proteomes" id="UP000184032">
    <property type="component" value="Unassembled WGS sequence"/>
</dbReference>
<proteinExistence type="predicted"/>
<organism evidence="2 3">
    <name type="scientific">Anaerosphaera aminiphila DSM 21120</name>
    <dbReference type="NCBI Taxonomy" id="1120995"/>
    <lineage>
        <taxon>Bacteria</taxon>
        <taxon>Bacillati</taxon>
        <taxon>Bacillota</taxon>
        <taxon>Tissierellia</taxon>
        <taxon>Tissierellales</taxon>
        <taxon>Peptoniphilaceae</taxon>
        <taxon>Anaerosphaera</taxon>
    </lineage>
</organism>
<name>A0A1M5T3H1_9FIRM</name>
<dbReference type="Gene3D" id="1.25.40.10">
    <property type="entry name" value="Tetratricopeptide repeat domain"/>
    <property type="match status" value="2"/>
</dbReference>
<dbReference type="RefSeq" id="WP_083529120.1">
    <property type="nucleotide sequence ID" value="NZ_FQXI01000009.1"/>
</dbReference>
<evidence type="ECO:0000313" key="2">
    <source>
        <dbReference type="EMBL" id="SHH45242.1"/>
    </source>
</evidence>
<dbReference type="OrthoDB" id="358807at2"/>
<reference evidence="2 3" key="1">
    <citation type="submission" date="2016-11" db="EMBL/GenBank/DDBJ databases">
        <authorList>
            <person name="Jaros S."/>
            <person name="Januszkiewicz K."/>
            <person name="Wedrychowicz H."/>
        </authorList>
    </citation>
    <scope>NUCLEOTIDE SEQUENCE [LARGE SCALE GENOMIC DNA]</scope>
    <source>
        <strain evidence="2 3">DSM 21120</strain>
    </source>
</reference>
<evidence type="ECO:0008006" key="4">
    <source>
        <dbReference type="Google" id="ProtNLM"/>
    </source>
</evidence>
<dbReference type="InterPro" id="IPR011990">
    <property type="entry name" value="TPR-like_helical_dom_sf"/>
</dbReference>
<keyword evidence="3" id="KW-1185">Reference proteome</keyword>
<dbReference type="AlphaFoldDB" id="A0A1M5T3H1"/>
<keyword evidence="1" id="KW-0175">Coiled coil</keyword>
<evidence type="ECO:0000256" key="1">
    <source>
        <dbReference type="SAM" id="Coils"/>
    </source>
</evidence>
<evidence type="ECO:0000313" key="3">
    <source>
        <dbReference type="Proteomes" id="UP000184032"/>
    </source>
</evidence>